<gene>
    <name evidence="6" type="ORF">FHS38_001196</name>
</gene>
<keyword evidence="3" id="KW-0520">NAD</keyword>
<organism evidence="6 7">
    <name type="scientific">Streptomyces netropsis</name>
    <name type="common">Streptoverticillium netropsis</name>
    <dbReference type="NCBI Taxonomy" id="55404"/>
    <lineage>
        <taxon>Bacteria</taxon>
        <taxon>Bacillati</taxon>
        <taxon>Actinomycetota</taxon>
        <taxon>Actinomycetes</taxon>
        <taxon>Kitasatosporales</taxon>
        <taxon>Streptomycetaceae</taxon>
        <taxon>Streptomyces</taxon>
    </lineage>
</organism>
<dbReference type="InterPro" id="IPR001732">
    <property type="entry name" value="UDP-Glc/GDP-Man_DH_N"/>
</dbReference>
<dbReference type="PIRSF" id="PIRSF500136">
    <property type="entry name" value="UDP_ManNAc_DH"/>
    <property type="match status" value="1"/>
</dbReference>
<dbReference type="PANTHER" id="PTHR43491">
    <property type="entry name" value="UDP-N-ACETYL-D-MANNOSAMINE DEHYDROGENASE"/>
    <property type="match status" value="1"/>
</dbReference>
<evidence type="ECO:0000256" key="4">
    <source>
        <dbReference type="PIRNR" id="PIRNR000124"/>
    </source>
</evidence>
<dbReference type="NCBIfam" id="TIGR03026">
    <property type="entry name" value="NDP-sugDHase"/>
    <property type="match status" value="1"/>
</dbReference>
<evidence type="ECO:0000256" key="3">
    <source>
        <dbReference type="ARBA" id="ARBA00023027"/>
    </source>
</evidence>
<dbReference type="Pfam" id="PF03720">
    <property type="entry name" value="UDPG_MGDP_dh_C"/>
    <property type="match status" value="1"/>
</dbReference>
<dbReference type="AlphaFoldDB" id="A0A7W7PDI6"/>
<dbReference type="EC" id="1.1.1.336" evidence="6"/>
<sequence length="434" mass="46373">MESRTSYEDFDVCVVGLGYVGVTLTAALLSTGKQVLGYEANPAVAGDLARGRLQLSEPGVEQQIKDGSASGSFAVTSDIGGLRLPPVVIICVGTPIEAGGTTPDLSHLAAATESIADRMDENTLVIVRSTVPVGTSRGLVLPVLRRRTADPLLAFCPERTIQGQALAELLSLPQIVGGLTDEAVKLAAGLFATVTDQIVPVSSLEAAELVKLTCNCHTDLIYGFGNEIGLIAERLGLDALEIISSANLDYPRPDINKPGFVGGSCLTKDPYLLRYSLAPHGHTPDLVTAARTLNESMPRRVGERVLDALRDQGLDPGEARILISGFAYKGRPETDDLRGAPYEPLLEFLRGRVKEIVGHDFVVPQERIEALGVRPVPIAEGFTDAHAVILLNDHLRYGELDADDLISRMSAPALVYDTWRVLPPTTKVMRLGSA</sequence>
<dbReference type="InterPro" id="IPR028359">
    <property type="entry name" value="UDP_ManNAc/GlcNAc_DH"/>
</dbReference>
<dbReference type="SMART" id="SM00984">
    <property type="entry name" value="UDPG_MGDP_dh_C"/>
    <property type="match status" value="1"/>
</dbReference>
<comment type="caution">
    <text evidence="6">The sequence shown here is derived from an EMBL/GenBank/DDBJ whole genome shotgun (WGS) entry which is preliminary data.</text>
</comment>
<name>A0A7W7PDI6_STRNE</name>
<keyword evidence="7" id="KW-1185">Reference proteome</keyword>
<dbReference type="SUPFAM" id="SSF51735">
    <property type="entry name" value="NAD(P)-binding Rossmann-fold domains"/>
    <property type="match status" value="1"/>
</dbReference>
<dbReference type="Pfam" id="PF00984">
    <property type="entry name" value="UDPG_MGDP_dh"/>
    <property type="match status" value="1"/>
</dbReference>
<dbReference type="SUPFAM" id="SSF52413">
    <property type="entry name" value="UDP-glucose/GDP-mannose dehydrogenase C-terminal domain"/>
    <property type="match status" value="1"/>
</dbReference>
<dbReference type="InterPro" id="IPR014027">
    <property type="entry name" value="UDP-Glc/GDP-Man_DH_C"/>
</dbReference>
<dbReference type="InterPro" id="IPR014026">
    <property type="entry name" value="UDP-Glc/GDP-Man_DH_dimer"/>
</dbReference>
<dbReference type="InterPro" id="IPR017476">
    <property type="entry name" value="UDP-Glc/GDP-Man"/>
</dbReference>
<dbReference type="Proteomes" id="UP000556436">
    <property type="component" value="Unassembled WGS sequence"/>
</dbReference>
<dbReference type="InterPro" id="IPR036220">
    <property type="entry name" value="UDP-Glc/GDP-Man_DH_C_sf"/>
</dbReference>
<dbReference type="GO" id="GO:0089714">
    <property type="term" value="F:UDP-N-acetyl-D-mannosamine dehydrogenase activity"/>
    <property type="evidence" value="ECO:0007669"/>
    <property type="project" value="UniProtKB-EC"/>
</dbReference>
<dbReference type="Pfam" id="PF03721">
    <property type="entry name" value="UDPG_MGDP_dh_N"/>
    <property type="match status" value="1"/>
</dbReference>
<proteinExistence type="inferred from homology"/>
<dbReference type="PANTHER" id="PTHR43491:SF2">
    <property type="entry name" value="UDP-N-ACETYL-D-MANNOSAMINE DEHYDROGENASE"/>
    <property type="match status" value="1"/>
</dbReference>
<accession>A0A7W7PDI6</accession>
<protein>
    <submittedName>
        <fullName evidence="6">UDP-N-acetyl-D-mannosaminuronic acid dehydrogenase</fullName>
        <ecNumber evidence="6">1.1.1.336</ecNumber>
    </submittedName>
</protein>
<dbReference type="GO" id="GO:0000271">
    <property type="term" value="P:polysaccharide biosynthetic process"/>
    <property type="evidence" value="ECO:0007669"/>
    <property type="project" value="InterPro"/>
</dbReference>
<dbReference type="GO" id="GO:0051287">
    <property type="term" value="F:NAD binding"/>
    <property type="evidence" value="ECO:0007669"/>
    <property type="project" value="InterPro"/>
</dbReference>
<dbReference type="EMBL" id="JACHJG010000002">
    <property type="protein sequence ID" value="MBB4885168.1"/>
    <property type="molecule type" value="Genomic_DNA"/>
</dbReference>
<dbReference type="PIRSF" id="PIRSF000124">
    <property type="entry name" value="UDPglc_GDPman_dh"/>
    <property type="match status" value="1"/>
</dbReference>
<keyword evidence="2 6" id="KW-0560">Oxidoreductase</keyword>
<evidence type="ECO:0000313" key="7">
    <source>
        <dbReference type="Proteomes" id="UP000556436"/>
    </source>
</evidence>
<evidence type="ECO:0000313" key="6">
    <source>
        <dbReference type="EMBL" id="MBB4885168.1"/>
    </source>
</evidence>
<feature type="domain" description="UDP-glucose/GDP-mannose dehydrogenase C-terminal" evidence="5">
    <location>
        <begin position="322"/>
        <end position="424"/>
    </location>
</feature>
<dbReference type="Gene3D" id="3.40.50.720">
    <property type="entry name" value="NAD(P)-binding Rossmann-like Domain"/>
    <property type="match status" value="2"/>
</dbReference>
<dbReference type="InterPro" id="IPR036291">
    <property type="entry name" value="NAD(P)-bd_dom_sf"/>
</dbReference>
<dbReference type="SUPFAM" id="SSF48179">
    <property type="entry name" value="6-phosphogluconate dehydrogenase C-terminal domain-like"/>
    <property type="match status" value="1"/>
</dbReference>
<dbReference type="GO" id="GO:0016628">
    <property type="term" value="F:oxidoreductase activity, acting on the CH-CH group of donors, NAD or NADP as acceptor"/>
    <property type="evidence" value="ECO:0007669"/>
    <property type="project" value="InterPro"/>
</dbReference>
<evidence type="ECO:0000259" key="5">
    <source>
        <dbReference type="SMART" id="SM00984"/>
    </source>
</evidence>
<evidence type="ECO:0000256" key="2">
    <source>
        <dbReference type="ARBA" id="ARBA00023002"/>
    </source>
</evidence>
<reference evidence="6 7" key="1">
    <citation type="submission" date="2020-08" db="EMBL/GenBank/DDBJ databases">
        <title>Genomic Encyclopedia of Type Strains, Phase III (KMG-III): the genomes of soil and plant-associated and newly described type strains.</title>
        <authorList>
            <person name="Whitman W."/>
        </authorList>
    </citation>
    <scope>NUCLEOTIDE SEQUENCE [LARGE SCALE GENOMIC DNA]</scope>
    <source>
        <strain evidence="6 7">CECT 3265</strain>
    </source>
</reference>
<comment type="similarity">
    <text evidence="1 4">Belongs to the UDP-glucose/GDP-mannose dehydrogenase family.</text>
</comment>
<evidence type="ECO:0000256" key="1">
    <source>
        <dbReference type="ARBA" id="ARBA00006601"/>
    </source>
</evidence>
<dbReference type="InterPro" id="IPR008927">
    <property type="entry name" value="6-PGluconate_DH-like_C_sf"/>
</dbReference>
<dbReference type="RefSeq" id="WP_184731476.1">
    <property type="nucleotide sequence ID" value="NZ_BMRW01000006.1"/>
</dbReference>